<gene>
    <name evidence="1" type="ORF">WA1_18685</name>
</gene>
<name>A0A139XBG5_9CYAN</name>
<dbReference type="AlphaFoldDB" id="A0A139XBG5"/>
<protein>
    <recommendedName>
        <fullName evidence="3">ASCH domain-containing protein</fullName>
    </recommendedName>
</protein>
<organism evidence="1 2">
    <name type="scientific">Scytonema hofmannii PCC 7110</name>
    <dbReference type="NCBI Taxonomy" id="128403"/>
    <lineage>
        <taxon>Bacteria</taxon>
        <taxon>Bacillati</taxon>
        <taxon>Cyanobacteriota</taxon>
        <taxon>Cyanophyceae</taxon>
        <taxon>Nostocales</taxon>
        <taxon>Scytonemataceae</taxon>
        <taxon>Scytonema</taxon>
    </lineage>
</organism>
<dbReference type="STRING" id="128403.WA1_18685"/>
<evidence type="ECO:0000313" key="2">
    <source>
        <dbReference type="Proteomes" id="UP000076925"/>
    </source>
</evidence>
<evidence type="ECO:0000313" key="1">
    <source>
        <dbReference type="EMBL" id="KYC42031.1"/>
    </source>
</evidence>
<keyword evidence="2" id="KW-1185">Reference proteome</keyword>
<reference evidence="1 2" key="1">
    <citation type="journal article" date="2013" name="Genome Biol. Evol.">
        <title>Genomes of Stigonematalean cyanobacteria (subsection V) and the evolution of oxygenic photosynthesis from prokaryotes to plastids.</title>
        <authorList>
            <person name="Dagan T."/>
            <person name="Roettger M."/>
            <person name="Stucken K."/>
            <person name="Landan G."/>
            <person name="Koch R."/>
            <person name="Major P."/>
            <person name="Gould S.B."/>
            <person name="Goremykin V.V."/>
            <person name="Rippka R."/>
            <person name="Tandeau de Marsac N."/>
            <person name="Gugger M."/>
            <person name="Lockhart P.J."/>
            <person name="Allen J.F."/>
            <person name="Brune I."/>
            <person name="Maus I."/>
            <person name="Puhler A."/>
            <person name="Martin W.F."/>
        </authorList>
    </citation>
    <scope>NUCLEOTIDE SEQUENCE [LARGE SCALE GENOMIC DNA]</scope>
    <source>
        <strain evidence="1 2">PCC 7110</strain>
    </source>
</reference>
<comment type="caution">
    <text evidence="1">The sequence shown here is derived from an EMBL/GenBank/DDBJ whole genome shotgun (WGS) entry which is preliminary data.</text>
</comment>
<dbReference type="RefSeq" id="WP_017742059.1">
    <property type="nucleotide sequence ID" value="NZ_KQ976354.1"/>
</dbReference>
<sequence>MIFSFSLTNKLSEQLNKPNPLLTGAKTVTRRNWSEKHAQQIVCAYQKGNGTHQAWSNMPYVKGAYRMGFVSLTSVPVFEKLANMPEEDVLAEGGLWASKQEFIEFIKMTPNDFVWVVRFKFFN</sequence>
<dbReference type="Proteomes" id="UP000076925">
    <property type="component" value="Unassembled WGS sequence"/>
</dbReference>
<proteinExistence type="predicted"/>
<evidence type="ECO:0008006" key="3">
    <source>
        <dbReference type="Google" id="ProtNLM"/>
    </source>
</evidence>
<dbReference type="OrthoDB" id="515312at2"/>
<dbReference type="EMBL" id="ANNX02000020">
    <property type="protein sequence ID" value="KYC42031.1"/>
    <property type="molecule type" value="Genomic_DNA"/>
</dbReference>
<accession>A0A139XBG5</accession>